<dbReference type="GO" id="GO:0006796">
    <property type="term" value="P:phosphate-containing compound metabolic process"/>
    <property type="evidence" value="ECO:0007669"/>
    <property type="project" value="InterPro"/>
</dbReference>
<feature type="binding site" evidence="7">
    <location>
        <position position="141"/>
    </location>
    <ligand>
        <name>substrate</name>
    </ligand>
</feature>
<feature type="binding site" evidence="7">
    <location>
        <position position="104"/>
    </location>
    <ligand>
        <name>Mg(2+)</name>
        <dbReference type="ChEBI" id="CHEBI:18420"/>
        <label>1</label>
    </ligand>
</feature>
<dbReference type="EC" id="3.6.1.1" evidence="7"/>
<dbReference type="RefSeq" id="WP_166395528.1">
    <property type="nucleotide sequence ID" value="NZ_CP045121.1"/>
</dbReference>
<dbReference type="HAMAP" id="MF_00209">
    <property type="entry name" value="Inorganic_PPase"/>
    <property type="match status" value="1"/>
</dbReference>
<proteinExistence type="inferred from homology"/>
<comment type="function">
    <text evidence="7">Catalyzes the hydrolysis of inorganic pyrophosphate (PPi) forming two phosphate ions.</text>
</comment>
<comment type="catalytic activity">
    <reaction evidence="6 7">
        <text>diphosphate + H2O = 2 phosphate + H(+)</text>
        <dbReference type="Rhea" id="RHEA:24576"/>
        <dbReference type="ChEBI" id="CHEBI:15377"/>
        <dbReference type="ChEBI" id="CHEBI:15378"/>
        <dbReference type="ChEBI" id="CHEBI:33019"/>
        <dbReference type="ChEBI" id="CHEBI:43474"/>
        <dbReference type="EC" id="3.6.1.1"/>
    </reaction>
</comment>
<evidence type="ECO:0000256" key="6">
    <source>
        <dbReference type="ARBA" id="ARBA00047820"/>
    </source>
</evidence>
<dbReference type="PANTHER" id="PTHR10286">
    <property type="entry name" value="INORGANIC PYROPHOSPHATASE"/>
    <property type="match status" value="1"/>
</dbReference>
<evidence type="ECO:0000256" key="5">
    <source>
        <dbReference type="ARBA" id="ARBA00022842"/>
    </source>
</evidence>
<feature type="active site" description="Proton acceptor" evidence="7">
    <location>
        <position position="104"/>
    </location>
</feature>
<comment type="similarity">
    <text evidence="7">Belongs to the PPase family.</text>
</comment>
<dbReference type="AlphaFoldDB" id="A0A6G8PTM6"/>
<keyword evidence="4 7" id="KW-0378">Hydrolase</keyword>
<feature type="binding site" evidence="7">
    <location>
        <position position="72"/>
    </location>
    <ligand>
        <name>Mg(2+)</name>
        <dbReference type="ChEBI" id="CHEBI:18420"/>
        <label>2</label>
    </ligand>
</feature>
<feature type="binding site" evidence="7">
    <location>
        <position position="104"/>
    </location>
    <ligand>
        <name>Mg(2+)</name>
        <dbReference type="ChEBI" id="CHEBI:18420"/>
        <label>3</label>
    </ligand>
</feature>
<dbReference type="Gene3D" id="3.90.80.10">
    <property type="entry name" value="Inorganic pyrophosphatase"/>
    <property type="match status" value="1"/>
</dbReference>
<keyword evidence="3 7" id="KW-0479">Metal-binding</keyword>
<keyword evidence="2 7" id="KW-0963">Cytoplasm</keyword>
<evidence type="ECO:0000256" key="4">
    <source>
        <dbReference type="ARBA" id="ARBA00022801"/>
    </source>
</evidence>
<evidence type="ECO:0000256" key="7">
    <source>
        <dbReference type="HAMAP-Rule" id="MF_00209"/>
    </source>
</evidence>
<protein>
    <recommendedName>
        <fullName evidence="7">Inorganic pyrophosphatase</fullName>
        <ecNumber evidence="7">3.6.1.1</ecNumber>
    </recommendedName>
    <alternativeName>
        <fullName evidence="7">Pyrophosphate phospho-hydrolase</fullName>
        <shortName evidence="7">PPase</shortName>
    </alternativeName>
</protein>
<accession>A0A6G8PTM6</accession>
<dbReference type="SUPFAM" id="SSF50324">
    <property type="entry name" value="Inorganic pyrophosphatase"/>
    <property type="match status" value="1"/>
</dbReference>
<evidence type="ECO:0000313" key="8">
    <source>
        <dbReference type="EMBL" id="QIN77849.1"/>
    </source>
</evidence>
<comment type="subunit">
    <text evidence="7">Homohexamer.</text>
</comment>
<keyword evidence="9" id="KW-1185">Reference proteome</keyword>
<name>A0A6G8PTM6_9ACTN</name>
<comment type="subcellular location">
    <subcellularLocation>
        <location evidence="7">Cytoplasm</location>
    </subcellularLocation>
</comment>
<dbReference type="PROSITE" id="PS00387">
    <property type="entry name" value="PPASE"/>
    <property type="match status" value="1"/>
</dbReference>
<feature type="binding site" evidence="7">
    <location>
        <position position="99"/>
    </location>
    <ligand>
        <name>Mg(2+)</name>
        <dbReference type="ChEBI" id="CHEBI:18420"/>
        <label>3</label>
    </ligand>
</feature>
<evidence type="ECO:0000256" key="1">
    <source>
        <dbReference type="ARBA" id="ARBA00001946"/>
    </source>
</evidence>
<organism evidence="8 9">
    <name type="scientific">Rubrobacter marinus</name>
    <dbReference type="NCBI Taxonomy" id="2653852"/>
    <lineage>
        <taxon>Bacteria</taxon>
        <taxon>Bacillati</taxon>
        <taxon>Actinomycetota</taxon>
        <taxon>Rubrobacteria</taxon>
        <taxon>Rubrobacterales</taxon>
        <taxon>Rubrobacteraceae</taxon>
        <taxon>Rubrobacter</taxon>
    </lineage>
</organism>
<feature type="binding site" evidence="7">
    <location>
        <position position="31"/>
    </location>
    <ligand>
        <name>substrate</name>
    </ligand>
</feature>
<keyword evidence="5 7" id="KW-0460">Magnesium</keyword>
<dbReference type="KEGG" id="rmar:GBA65_04170"/>
<feature type="binding site" evidence="7">
    <location>
        <position position="23"/>
    </location>
    <ligand>
        <name>Mg(2+)</name>
        <dbReference type="ChEBI" id="CHEBI:18420"/>
        <label>2</label>
    </ligand>
</feature>
<dbReference type="Pfam" id="PF00719">
    <property type="entry name" value="Pyrophosphatase"/>
    <property type="match status" value="1"/>
</dbReference>
<gene>
    <name evidence="7" type="primary">ppa</name>
    <name evidence="8" type="ORF">GBA65_04170</name>
</gene>
<dbReference type="GO" id="GO:0000287">
    <property type="term" value="F:magnesium ion binding"/>
    <property type="evidence" value="ECO:0007669"/>
    <property type="project" value="UniProtKB-UniRule"/>
</dbReference>
<evidence type="ECO:0000256" key="2">
    <source>
        <dbReference type="ARBA" id="ARBA00022490"/>
    </source>
</evidence>
<dbReference type="InterPro" id="IPR036649">
    <property type="entry name" value="Pyrophosphatase_sf"/>
</dbReference>
<feature type="binding site" evidence="7">
    <location>
        <position position="72"/>
    </location>
    <ligand>
        <name>Mg(2+)</name>
        <dbReference type="ChEBI" id="CHEBI:18420"/>
        <label>1</label>
    </ligand>
</feature>
<dbReference type="CDD" id="cd00412">
    <property type="entry name" value="pyrophosphatase"/>
    <property type="match status" value="1"/>
</dbReference>
<feature type="binding site" evidence="7">
    <location>
        <position position="45"/>
    </location>
    <ligand>
        <name>substrate</name>
    </ligand>
</feature>
<dbReference type="Proteomes" id="UP000502706">
    <property type="component" value="Chromosome"/>
</dbReference>
<dbReference type="GO" id="GO:0005737">
    <property type="term" value="C:cytoplasm"/>
    <property type="evidence" value="ECO:0007669"/>
    <property type="project" value="UniProtKB-SubCell"/>
</dbReference>
<evidence type="ECO:0000256" key="3">
    <source>
        <dbReference type="ARBA" id="ARBA00022723"/>
    </source>
</evidence>
<dbReference type="GO" id="GO:0004427">
    <property type="term" value="F:inorganic diphosphate phosphatase activity"/>
    <property type="evidence" value="ECO:0007669"/>
    <property type="project" value="UniProtKB-UniRule"/>
</dbReference>
<feature type="binding site" evidence="7">
    <location>
        <position position="67"/>
    </location>
    <ligand>
        <name>Mg(2+)</name>
        <dbReference type="ChEBI" id="CHEBI:18420"/>
        <label>1</label>
    </ligand>
</feature>
<reference evidence="8 9" key="1">
    <citation type="submission" date="2019-10" db="EMBL/GenBank/DDBJ databases">
        <title>Rubrobacter sp nov SCSIO 52915 isolated from a deep-sea sediment in the South China Sea.</title>
        <authorList>
            <person name="Chen R.W."/>
        </authorList>
    </citation>
    <scope>NUCLEOTIDE SEQUENCE [LARGE SCALE GENOMIC DNA]</scope>
    <source>
        <strain evidence="8 9">SCSIO 52915</strain>
    </source>
</reference>
<dbReference type="EMBL" id="CP045121">
    <property type="protein sequence ID" value="QIN77849.1"/>
    <property type="molecule type" value="Genomic_DNA"/>
</dbReference>
<feature type="binding site" evidence="7">
    <location>
        <position position="57"/>
    </location>
    <ligand>
        <name>substrate</name>
    </ligand>
</feature>
<dbReference type="InterPro" id="IPR008162">
    <property type="entry name" value="Pyrophosphatase"/>
</dbReference>
<sequence length="180" mass="19916">MTHPWHDVSIGSEAPDAFNVVVEISKGSKVKYEMDKETGLLLVDRILYSSVVYPENYGFIPRTLADDGDPLDVLVLMQEPVQPLSILKVRPIGLLPMTDDGEGDENVICVHADDPQYGVYEHFGELVEHRFREMSRFFAEYKSLEGKVVEVGEVAGPEAAVEAVKHAMNLYGEKFSGGGS</sequence>
<dbReference type="FunFam" id="3.90.80.10:FF:000003">
    <property type="entry name" value="Inorganic pyrophosphatase"/>
    <property type="match status" value="1"/>
</dbReference>
<evidence type="ECO:0000313" key="9">
    <source>
        <dbReference type="Proteomes" id="UP000502706"/>
    </source>
</evidence>
<comment type="cofactor">
    <cofactor evidence="1 7">
        <name>Mg(2+)</name>
        <dbReference type="ChEBI" id="CHEBI:18420"/>
    </cofactor>
</comment>